<dbReference type="EMBL" id="FMZM01000012">
    <property type="protein sequence ID" value="SDD93023.1"/>
    <property type="molecule type" value="Genomic_DNA"/>
</dbReference>
<gene>
    <name evidence="2" type="ORF">SAMN05421872_112140</name>
</gene>
<reference evidence="2 3" key="1">
    <citation type="submission" date="2016-10" db="EMBL/GenBank/DDBJ databases">
        <authorList>
            <person name="de Groot N.N."/>
        </authorList>
    </citation>
    <scope>NUCLEOTIDE SEQUENCE [LARGE SCALE GENOMIC DNA]</scope>
    <source>
        <strain evidence="2 3">CGMCC 4.6858</strain>
    </source>
</reference>
<accession>A0A1G6YSL2</accession>
<dbReference type="Pfam" id="PF01814">
    <property type="entry name" value="Hemerythrin"/>
    <property type="match status" value="1"/>
</dbReference>
<proteinExistence type="predicted"/>
<feature type="domain" description="Hemerythrin-like" evidence="1">
    <location>
        <begin position="13"/>
        <end position="139"/>
    </location>
</feature>
<dbReference type="STRING" id="1045774.SAMN05421872_112140"/>
<dbReference type="OrthoDB" id="5197650at2"/>
<dbReference type="AlphaFoldDB" id="A0A1G6YSL2"/>
<dbReference type="InterPro" id="IPR012312">
    <property type="entry name" value="Hemerythrin-like"/>
</dbReference>
<evidence type="ECO:0000313" key="3">
    <source>
        <dbReference type="Proteomes" id="UP000199034"/>
    </source>
</evidence>
<dbReference type="Gene3D" id="1.20.120.520">
    <property type="entry name" value="nmb1532 protein domain like"/>
    <property type="match status" value="1"/>
</dbReference>
<organism evidence="2 3">
    <name type="scientific">Nocardioides lianchengensis</name>
    <dbReference type="NCBI Taxonomy" id="1045774"/>
    <lineage>
        <taxon>Bacteria</taxon>
        <taxon>Bacillati</taxon>
        <taxon>Actinomycetota</taxon>
        <taxon>Actinomycetes</taxon>
        <taxon>Propionibacteriales</taxon>
        <taxon>Nocardioidaceae</taxon>
        <taxon>Nocardioides</taxon>
    </lineage>
</organism>
<dbReference type="CDD" id="cd12108">
    <property type="entry name" value="Hr-like"/>
    <property type="match status" value="1"/>
</dbReference>
<evidence type="ECO:0000259" key="1">
    <source>
        <dbReference type="Pfam" id="PF01814"/>
    </source>
</evidence>
<name>A0A1G6YSL2_9ACTN</name>
<protein>
    <submittedName>
        <fullName evidence="2">Hemerythrin HHE cation binding domain-containing protein</fullName>
    </submittedName>
</protein>
<dbReference type="Proteomes" id="UP000199034">
    <property type="component" value="Unassembled WGS sequence"/>
</dbReference>
<keyword evidence="3" id="KW-1185">Reference proteome</keyword>
<evidence type="ECO:0000313" key="2">
    <source>
        <dbReference type="EMBL" id="SDD93023.1"/>
    </source>
</evidence>
<dbReference type="RefSeq" id="WP_090860152.1">
    <property type="nucleotide sequence ID" value="NZ_FMZM01000012.1"/>
</dbReference>
<sequence length="223" mass="24512">MATEAAPTADPSMIRTAHAAFRRDLVRTRIVVADGASGVRRTALGDHVLWLMGALHRHHEAEDALYPLVVRHDPAVAPLVATVDAEHGAISPAVGLLEEAAREYRDGAGSEVLLHALTELDSVLLPHLEREEAELVPAASRSLSPAQWASWHRQHDRSPLEVHWLVDGADARTRATVLARLPAVPRLLHGLRRAYARRFRELWVGTPAARVPALTLQNYADWA</sequence>